<evidence type="ECO:0000313" key="2">
    <source>
        <dbReference type="EMBL" id="ELZ39003.1"/>
    </source>
</evidence>
<sequence>MLETEELYRLLEIVTLLLPVVAILLQLSIRLYRTDESEIPMEDRRESLQLGILGVIALLFAGLNTVFALSSPLYPLGVNETLLMIGIALIFIGGSVVTVGSDALRVLGGGPILPENFSDEIPDNNRIKYARQKLANWIKPEPDDTEENPE</sequence>
<reference evidence="2 3" key="1">
    <citation type="journal article" date="2014" name="PLoS Genet.">
        <title>Phylogenetically driven sequencing of extremely halophilic archaea reveals strategies for static and dynamic osmo-response.</title>
        <authorList>
            <person name="Becker E.A."/>
            <person name="Seitzer P.M."/>
            <person name="Tritt A."/>
            <person name="Larsen D."/>
            <person name="Krusor M."/>
            <person name="Yao A.I."/>
            <person name="Wu D."/>
            <person name="Madern D."/>
            <person name="Eisen J.A."/>
            <person name="Darling A.E."/>
            <person name="Facciotti M.T."/>
        </authorList>
    </citation>
    <scope>NUCLEOTIDE SEQUENCE [LARGE SCALE GENOMIC DNA]</scope>
    <source>
        <strain evidence="2 3">DSM 14210</strain>
    </source>
</reference>
<dbReference type="AlphaFoldDB" id="M0DW36"/>
<evidence type="ECO:0000313" key="3">
    <source>
        <dbReference type="Proteomes" id="UP000011523"/>
    </source>
</evidence>
<feature type="transmembrane region" description="Helical" evidence="1">
    <location>
        <begin position="81"/>
        <end position="100"/>
    </location>
</feature>
<keyword evidence="1" id="KW-1133">Transmembrane helix</keyword>
<comment type="caution">
    <text evidence="2">The sequence shown here is derived from an EMBL/GenBank/DDBJ whole genome shotgun (WGS) entry which is preliminary data.</text>
</comment>
<dbReference type="RefSeq" id="WP_006628823.1">
    <property type="nucleotide sequence ID" value="NZ_AOJD01000031.1"/>
</dbReference>
<keyword evidence="3" id="KW-1185">Reference proteome</keyword>
<name>M0DW36_9EURY</name>
<keyword evidence="1" id="KW-0812">Transmembrane</keyword>
<feature type="transmembrane region" description="Helical" evidence="1">
    <location>
        <begin position="6"/>
        <end position="29"/>
    </location>
</feature>
<proteinExistence type="predicted"/>
<organism evidence="2 3">
    <name type="scientific">Halorubrum tebenquichense DSM 14210</name>
    <dbReference type="NCBI Taxonomy" id="1227485"/>
    <lineage>
        <taxon>Archaea</taxon>
        <taxon>Methanobacteriati</taxon>
        <taxon>Methanobacteriota</taxon>
        <taxon>Stenosarchaea group</taxon>
        <taxon>Halobacteria</taxon>
        <taxon>Halobacteriales</taxon>
        <taxon>Haloferacaceae</taxon>
        <taxon>Halorubrum</taxon>
    </lineage>
</organism>
<keyword evidence="1" id="KW-0472">Membrane</keyword>
<accession>M0DW36</accession>
<evidence type="ECO:0000256" key="1">
    <source>
        <dbReference type="SAM" id="Phobius"/>
    </source>
</evidence>
<gene>
    <name evidence="2" type="ORF">C472_05661</name>
</gene>
<feature type="transmembrane region" description="Helical" evidence="1">
    <location>
        <begin position="50"/>
        <end position="69"/>
    </location>
</feature>
<protein>
    <submittedName>
        <fullName evidence="2">Uncharacterized protein</fullName>
    </submittedName>
</protein>
<dbReference type="Proteomes" id="UP000011523">
    <property type="component" value="Unassembled WGS sequence"/>
</dbReference>
<dbReference type="EMBL" id="AOJD01000031">
    <property type="protein sequence ID" value="ELZ39003.1"/>
    <property type="molecule type" value="Genomic_DNA"/>
</dbReference>